<keyword evidence="7" id="KW-0547">Nucleotide-binding</keyword>
<dbReference type="InterPro" id="IPR001245">
    <property type="entry name" value="Ser-Thr/Tyr_kinase_cat_dom"/>
</dbReference>
<evidence type="ECO:0000256" key="8">
    <source>
        <dbReference type="ARBA" id="ARBA00022840"/>
    </source>
</evidence>
<dbReference type="InterPro" id="IPR013210">
    <property type="entry name" value="LRR_N_plant-typ"/>
</dbReference>
<dbReference type="InterPro" id="IPR053059">
    <property type="entry name" value="Inactive_SerThr-Kinase_ABA"/>
</dbReference>
<dbReference type="PANTHER" id="PTHR48003:SF3">
    <property type="entry name" value="LEUCINE-RICH REPEAT PROTEIN KINASE FAMILY PROTEIN"/>
    <property type="match status" value="1"/>
</dbReference>
<reference evidence="15" key="1">
    <citation type="submission" date="2022-07" db="EMBL/GenBank/DDBJ databases">
        <authorList>
            <person name="Macas J."/>
            <person name="Novak P."/>
            <person name="Neumann P."/>
        </authorList>
    </citation>
    <scope>NUCLEOTIDE SEQUENCE</scope>
</reference>
<dbReference type="PANTHER" id="PTHR48003">
    <property type="entry name" value="OS07G0626500 PROTEIN"/>
    <property type="match status" value="1"/>
</dbReference>
<evidence type="ECO:0000256" key="5">
    <source>
        <dbReference type="ARBA" id="ARBA00022729"/>
    </source>
</evidence>
<evidence type="ECO:0000256" key="6">
    <source>
        <dbReference type="ARBA" id="ARBA00022737"/>
    </source>
</evidence>
<sequence>MQAHCTVCLILLLFVVELVIGRSDLETLLEVKKGFKEDHSGKVLNSWDSKSLKADGCPRNWYGITCSEGHVTSIVLNGVGLIGKLDFPAISSLKMLRNLSVANNQLRGNVTLDVGFIESLENLDLSHNMFSGSIPLELTGLKNLVSLNLSMNDMEGEIPYGAGSFEQLSYLDLHSNALLGNVTGLFAQLGGILFVDISGNKLFGSLDLETRKGYSSFVSKVKYLNISHNNMSGELFPHGGMPSFDSLEVFDASYNMFVGKLPSFNFVASLQILRLGNNKLSGSPPQGLLQQSSMILFELDVSHNELEGSLGNINAENIKFLNLSSNKLSGQLPGSVGHCEVLDLSNNMFSGNVSKIQSWGNNIEVIILSSNLLVGSLPNETSQFLRLSSLKISNNSLDGLLPSSLCTYLELKVIDLSINLLNGFLLPCLFNSTRLSYIHLSSNTFKGTIPMEAMTLQNPALITLDLSKNALSGHLSPDLIRFRNLESLDLSNNNFDGDIPTNLSDTLKYINVSCNNFSGPVPQNLLRFPNSAFHPGNSLLVFPHEEVKVNGTSYLSSARRGPRLKFAVIVALVAGLVGTSSIVALLMYMVICKTHQVDGGMENCAKGSTLSAGPTSDLSVRGLPAQTRKSEAISSSISPTRIQYLSKSPKPLKVSSPDKIAGSLHLFDCASKFSADDLSCAPAQAMGTSCHGTLYKAVLESGHVLAVKWLKEGTLKNSKDFAREVKKLGNIRHPNIVSFIGYYWGPKDHERLILSNYVDSPCLALYLHHKNPRTQNALSLTDRLKIAVDVARCLCYLHHEIAIPHGNLKSTNVLVGTSTANTVLTDYSLHRIMTSAGTSEQILTAAALGYRPPEFASMSKPCPSLKSDVYAFGVILLELLTGKSASGIVPGMVDLTEWVRSLAALNRSLECFDPFVVGVRSADRVYVVLDAMLHVALSCIFPADERPDMRVIFEELSSLSVEDTTLQIVK</sequence>
<evidence type="ECO:0000256" key="11">
    <source>
        <dbReference type="ARBA" id="ARBA00023170"/>
    </source>
</evidence>
<evidence type="ECO:0000256" key="2">
    <source>
        <dbReference type="ARBA" id="ARBA00022553"/>
    </source>
</evidence>
<feature type="signal peptide" evidence="13">
    <location>
        <begin position="1"/>
        <end position="21"/>
    </location>
</feature>
<dbReference type="InterPro" id="IPR011009">
    <property type="entry name" value="Kinase-like_dom_sf"/>
</dbReference>
<dbReference type="GO" id="GO:0009653">
    <property type="term" value="P:anatomical structure morphogenesis"/>
    <property type="evidence" value="ECO:0007669"/>
    <property type="project" value="UniProtKB-ARBA"/>
</dbReference>
<dbReference type="Gene3D" id="3.30.200.20">
    <property type="entry name" value="Phosphorylase Kinase, domain 1"/>
    <property type="match status" value="1"/>
</dbReference>
<dbReference type="Pfam" id="PF00560">
    <property type="entry name" value="LRR_1"/>
    <property type="match status" value="5"/>
</dbReference>
<keyword evidence="11" id="KW-0675">Receptor</keyword>
<dbReference type="AlphaFoldDB" id="A0AAV0E5Q8"/>
<dbReference type="EMBL" id="CAMAPF010000245">
    <property type="protein sequence ID" value="CAH9115463.1"/>
    <property type="molecule type" value="Genomic_DNA"/>
</dbReference>
<dbReference type="Proteomes" id="UP001152523">
    <property type="component" value="Unassembled WGS sequence"/>
</dbReference>
<dbReference type="GO" id="GO:0099402">
    <property type="term" value="P:plant organ development"/>
    <property type="evidence" value="ECO:0007669"/>
    <property type="project" value="UniProtKB-ARBA"/>
</dbReference>
<keyword evidence="16" id="KW-1185">Reference proteome</keyword>
<keyword evidence="9 12" id="KW-1133">Transmembrane helix</keyword>
<protein>
    <recommendedName>
        <fullName evidence="14">Protein kinase domain-containing protein</fullName>
    </recommendedName>
</protein>
<dbReference type="Gene3D" id="3.80.10.10">
    <property type="entry name" value="Ribonuclease Inhibitor"/>
    <property type="match status" value="2"/>
</dbReference>
<dbReference type="GO" id="GO:0016020">
    <property type="term" value="C:membrane"/>
    <property type="evidence" value="ECO:0007669"/>
    <property type="project" value="UniProtKB-SubCell"/>
</dbReference>
<dbReference type="FunFam" id="3.80.10.10:FF:000400">
    <property type="entry name" value="Nuclear pore complex protein NUP107"/>
    <property type="match status" value="1"/>
</dbReference>
<evidence type="ECO:0000256" key="12">
    <source>
        <dbReference type="SAM" id="Phobius"/>
    </source>
</evidence>
<comment type="subcellular location">
    <subcellularLocation>
        <location evidence="1">Membrane</location>
        <topology evidence="1">Single-pass membrane protein</topology>
    </subcellularLocation>
</comment>
<evidence type="ECO:0000256" key="13">
    <source>
        <dbReference type="SAM" id="SignalP"/>
    </source>
</evidence>
<organism evidence="15 16">
    <name type="scientific">Cuscuta epithymum</name>
    <dbReference type="NCBI Taxonomy" id="186058"/>
    <lineage>
        <taxon>Eukaryota</taxon>
        <taxon>Viridiplantae</taxon>
        <taxon>Streptophyta</taxon>
        <taxon>Embryophyta</taxon>
        <taxon>Tracheophyta</taxon>
        <taxon>Spermatophyta</taxon>
        <taxon>Magnoliopsida</taxon>
        <taxon>eudicotyledons</taxon>
        <taxon>Gunneridae</taxon>
        <taxon>Pentapetalae</taxon>
        <taxon>asterids</taxon>
        <taxon>lamiids</taxon>
        <taxon>Solanales</taxon>
        <taxon>Convolvulaceae</taxon>
        <taxon>Cuscuteae</taxon>
        <taxon>Cuscuta</taxon>
        <taxon>Cuscuta subgen. Cuscuta</taxon>
    </lineage>
</organism>
<gene>
    <name evidence="15" type="ORF">CEPIT_LOCUS21096</name>
</gene>
<keyword evidence="5 13" id="KW-0732">Signal</keyword>
<dbReference type="InterPro" id="IPR001611">
    <property type="entry name" value="Leu-rich_rpt"/>
</dbReference>
<evidence type="ECO:0000256" key="3">
    <source>
        <dbReference type="ARBA" id="ARBA00022614"/>
    </source>
</evidence>
<dbReference type="Pfam" id="PF08263">
    <property type="entry name" value="LRRNT_2"/>
    <property type="match status" value="1"/>
</dbReference>
<feature type="domain" description="Protein kinase" evidence="14">
    <location>
        <begin position="680"/>
        <end position="970"/>
    </location>
</feature>
<evidence type="ECO:0000259" key="14">
    <source>
        <dbReference type="PROSITE" id="PS50011"/>
    </source>
</evidence>
<dbReference type="PROSITE" id="PS50011">
    <property type="entry name" value="PROTEIN_KINASE_DOM"/>
    <property type="match status" value="1"/>
</dbReference>
<keyword evidence="6" id="KW-0677">Repeat</keyword>
<accession>A0AAV0E5Q8</accession>
<dbReference type="InterPro" id="IPR000719">
    <property type="entry name" value="Prot_kinase_dom"/>
</dbReference>
<dbReference type="Pfam" id="PF07714">
    <property type="entry name" value="PK_Tyr_Ser-Thr"/>
    <property type="match status" value="1"/>
</dbReference>
<dbReference type="SUPFAM" id="SSF52058">
    <property type="entry name" value="L domain-like"/>
    <property type="match status" value="2"/>
</dbReference>
<dbReference type="GO" id="GO:0004672">
    <property type="term" value="F:protein kinase activity"/>
    <property type="evidence" value="ECO:0007669"/>
    <property type="project" value="InterPro"/>
</dbReference>
<keyword evidence="10 12" id="KW-0472">Membrane</keyword>
<evidence type="ECO:0000256" key="7">
    <source>
        <dbReference type="ARBA" id="ARBA00022741"/>
    </source>
</evidence>
<dbReference type="Gene3D" id="1.10.510.10">
    <property type="entry name" value="Transferase(Phosphotransferase) domain 1"/>
    <property type="match status" value="1"/>
</dbReference>
<evidence type="ECO:0000256" key="10">
    <source>
        <dbReference type="ARBA" id="ARBA00023136"/>
    </source>
</evidence>
<dbReference type="FunFam" id="3.80.10.10:FF:000095">
    <property type="entry name" value="LRR receptor-like serine/threonine-protein kinase GSO1"/>
    <property type="match status" value="1"/>
</dbReference>
<proteinExistence type="predicted"/>
<evidence type="ECO:0000256" key="1">
    <source>
        <dbReference type="ARBA" id="ARBA00004167"/>
    </source>
</evidence>
<dbReference type="GO" id="GO:0005524">
    <property type="term" value="F:ATP binding"/>
    <property type="evidence" value="ECO:0007669"/>
    <property type="project" value="UniProtKB-KW"/>
</dbReference>
<evidence type="ECO:0000256" key="4">
    <source>
        <dbReference type="ARBA" id="ARBA00022692"/>
    </source>
</evidence>
<evidence type="ECO:0000313" key="15">
    <source>
        <dbReference type="EMBL" id="CAH9115463.1"/>
    </source>
</evidence>
<name>A0AAV0E5Q8_9ASTE</name>
<comment type="caution">
    <text evidence="15">The sequence shown here is derived from an EMBL/GenBank/DDBJ whole genome shotgun (WGS) entry which is preliminary data.</text>
</comment>
<keyword evidence="8" id="KW-0067">ATP-binding</keyword>
<dbReference type="SUPFAM" id="SSF56112">
    <property type="entry name" value="Protein kinase-like (PK-like)"/>
    <property type="match status" value="1"/>
</dbReference>
<dbReference type="FunFam" id="3.30.200.20:FF:000486">
    <property type="entry name" value="Leucine-rich repeat receptor-like protein kinase"/>
    <property type="match status" value="1"/>
</dbReference>
<evidence type="ECO:0000313" key="16">
    <source>
        <dbReference type="Proteomes" id="UP001152523"/>
    </source>
</evidence>
<dbReference type="InterPro" id="IPR032675">
    <property type="entry name" value="LRR_dom_sf"/>
</dbReference>
<feature type="transmembrane region" description="Helical" evidence="12">
    <location>
        <begin position="566"/>
        <end position="591"/>
    </location>
</feature>
<evidence type="ECO:0000256" key="9">
    <source>
        <dbReference type="ARBA" id="ARBA00022989"/>
    </source>
</evidence>
<keyword evidence="4 12" id="KW-0812">Transmembrane</keyword>
<keyword evidence="2" id="KW-0597">Phosphoprotein</keyword>
<feature type="chain" id="PRO_5043381633" description="Protein kinase domain-containing protein" evidence="13">
    <location>
        <begin position="22"/>
        <end position="970"/>
    </location>
</feature>
<keyword evidence="3" id="KW-0433">Leucine-rich repeat</keyword>